<dbReference type="Proteomes" id="UP000325577">
    <property type="component" value="Linkage Group LG0"/>
</dbReference>
<feature type="domain" description="BHLH" evidence="8">
    <location>
        <begin position="135"/>
        <end position="184"/>
    </location>
</feature>
<dbReference type="SMART" id="SM00353">
    <property type="entry name" value="HLH"/>
    <property type="match status" value="1"/>
</dbReference>
<evidence type="ECO:0000256" key="2">
    <source>
        <dbReference type="ARBA" id="ARBA00011738"/>
    </source>
</evidence>
<evidence type="ECO:0000256" key="7">
    <source>
        <dbReference type="SAM" id="MobiDB-lite"/>
    </source>
</evidence>
<evidence type="ECO:0000256" key="3">
    <source>
        <dbReference type="ARBA" id="ARBA00023015"/>
    </source>
</evidence>
<evidence type="ECO:0000256" key="6">
    <source>
        <dbReference type="ARBA" id="ARBA00023242"/>
    </source>
</evidence>
<dbReference type="OrthoDB" id="1886792at2759"/>
<dbReference type="AlphaFoldDB" id="A0A5J5C8J1"/>
<comment type="subcellular location">
    <subcellularLocation>
        <location evidence="1">Nucleus</location>
    </subcellularLocation>
</comment>
<evidence type="ECO:0000256" key="5">
    <source>
        <dbReference type="ARBA" id="ARBA00023163"/>
    </source>
</evidence>
<dbReference type="Pfam" id="PF00010">
    <property type="entry name" value="HLH"/>
    <property type="match status" value="1"/>
</dbReference>
<evidence type="ECO:0000313" key="10">
    <source>
        <dbReference type="Proteomes" id="UP000325577"/>
    </source>
</evidence>
<dbReference type="GO" id="GO:0003700">
    <property type="term" value="F:DNA-binding transcription factor activity"/>
    <property type="evidence" value="ECO:0007669"/>
    <property type="project" value="TreeGrafter"/>
</dbReference>
<keyword evidence="10" id="KW-1185">Reference proteome</keyword>
<dbReference type="Gene3D" id="4.10.280.10">
    <property type="entry name" value="Helix-loop-helix DNA-binding domain"/>
    <property type="match status" value="1"/>
</dbReference>
<name>A0A5J5C8J1_9ASTE</name>
<protein>
    <recommendedName>
        <fullName evidence="8">BHLH domain-containing protein</fullName>
    </recommendedName>
</protein>
<keyword evidence="5" id="KW-0804">Transcription</keyword>
<dbReference type="InterPro" id="IPR011598">
    <property type="entry name" value="bHLH_dom"/>
</dbReference>
<sequence length="326" mass="36586">MERRDASENPLEHVSDFSLMHNVMDEMNFEQFIDINRGEISTDPNIVKFCSNYDCEHIGGSLIDNDDQFGPIPGDLFGFNSAAMCINPNTILSSLPGIDDDVKGAGEEENNVEESSATTTTTTTTTTVLTKRTKVDGSRTLISERRRRGRMEEALFALRSLVPNISKMDKASIVGDAVLYVQELQMQAKKLKAEIAELESPLLGVKRYQGRQVENPKKIQLINENHSVFKNIIQMDVFQVEEREFYVRLVCNKGQGVAASLYRALESLSSFNVQSSNLATIAERFILTLTLNVRECEVDMNLSNLKLWVTGALLNQGFEFRIQPCT</sequence>
<dbReference type="PANTHER" id="PTHR31945">
    <property type="entry name" value="TRANSCRIPTION FACTOR SCREAM2-RELATED"/>
    <property type="match status" value="1"/>
</dbReference>
<feature type="region of interest" description="Disordered" evidence="7">
    <location>
        <begin position="103"/>
        <end position="122"/>
    </location>
</feature>
<keyword evidence="3" id="KW-0805">Transcription regulation</keyword>
<keyword evidence="6" id="KW-0539">Nucleus</keyword>
<dbReference type="PROSITE" id="PS50888">
    <property type="entry name" value="BHLH"/>
    <property type="match status" value="1"/>
</dbReference>
<dbReference type="GO" id="GO:0043565">
    <property type="term" value="F:sequence-specific DNA binding"/>
    <property type="evidence" value="ECO:0007669"/>
    <property type="project" value="TreeGrafter"/>
</dbReference>
<dbReference type="SUPFAM" id="SSF47459">
    <property type="entry name" value="HLH, helix-loop-helix DNA-binding domain"/>
    <property type="match status" value="1"/>
</dbReference>
<evidence type="ECO:0000256" key="4">
    <source>
        <dbReference type="ARBA" id="ARBA00023125"/>
    </source>
</evidence>
<dbReference type="InterPro" id="IPR036638">
    <property type="entry name" value="HLH_DNA-bd_sf"/>
</dbReference>
<dbReference type="GO" id="GO:0005634">
    <property type="term" value="C:nucleus"/>
    <property type="evidence" value="ECO:0007669"/>
    <property type="project" value="UniProtKB-SubCell"/>
</dbReference>
<dbReference type="EMBL" id="CM018031">
    <property type="protein sequence ID" value="KAA8550310.1"/>
    <property type="molecule type" value="Genomic_DNA"/>
</dbReference>
<accession>A0A5J5C8J1</accession>
<comment type="subunit">
    <text evidence="2">Homodimer.</text>
</comment>
<evidence type="ECO:0000256" key="1">
    <source>
        <dbReference type="ARBA" id="ARBA00004123"/>
    </source>
</evidence>
<organism evidence="9 10">
    <name type="scientific">Nyssa sinensis</name>
    <dbReference type="NCBI Taxonomy" id="561372"/>
    <lineage>
        <taxon>Eukaryota</taxon>
        <taxon>Viridiplantae</taxon>
        <taxon>Streptophyta</taxon>
        <taxon>Embryophyta</taxon>
        <taxon>Tracheophyta</taxon>
        <taxon>Spermatophyta</taxon>
        <taxon>Magnoliopsida</taxon>
        <taxon>eudicotyledons</taxon>
        <taxon>Gunneridae</taxon>
        <taxon>Pentapetalae</taxon>
        <taxon>asterids</taxon>
        <taxon>Cornales</taxon>
        <taxon>Nyssaceae</taxon>
        <taxon>Nyssa</taxon>
    </lineage>
</organism>
<evidence type="ECO:0000313" key="9">
    <source>
        <dbReference type="EMBL" id="KAA8550310.1"/>
    </source>
</evidence>
<dbReference type="GO" id="GO:0046983">
    <property type="term" value="F:protein dimerization activity"/>
    <property type="evidence" value="ECO:0007669"/>
    <property type="project" value="InterPro"/>
</dbReference>
<dbReference type="PANTHER" id="PTHR31945:SF17">
    <property type="entry name" value="TRANSCRIPTION FACTOR FER-LIKE IRON DEFICIENCY-INDUCED TRANSCRIPTION FACTOR"/>
    <property type="match status" value="1"/>
</dbReference>
<dbReference type="InterPro" id="IPR051358">
    <property type="entry name" value="TF_AMS/ICE1/BHLH6-like"/>
</dbReference>
<gene>
    <name evidence="9" type="ORF">F0562_001994</name>
</gene>
<proteinExistence type="predicted"/>
<dbReference type="FunFam" id="4.10.280.10:FF:000096">
    <property type="entry name" value="Basic helix-loop-helix (BHLH) DNA-binding superfamily protein"/>
    <property type="match status" value="1"/>
</dbReference>
<keyword evidence="4" id="KW-0238">DNA-binding</keyword>
<reference evidence="9 10" key="1">
    <citation type="submission" date="2019-09" db="EMBL/GenBank/DDBJ databases">
        <title>A chromosome-level genome assembly of the Chinese tupelo Nyssa sinensis.</title>
        <authorList>
            <person name="Yang X."/>
            <person name="Kang M."/>
            <person name="Yang Y."/>
            <person name="Xiong H."/>
            <person name="Wang M."/>
            <person name="Zhang Z."/>
            <person name="Wang Z."/>
            <person name="Wu H."/>
            <person name="Ma T."/>
            <person name="Liu J."/>
            <person name="Xi Z."/>
        </authorList>
    </citation>
    <scope>NUCLEOTIDE SEQUENCE [LARGE SCALE GENOMIC DNA]</scope>
    <source>
        <strain evidence="9">J267</strain>
        <tissue evidence="9">Leaf</tissue>
    </source>
</reference>
<evidence type="ECO:0000259" key="8">
    <source>
        <dbReference type="PROSITE" id="PS50888"/>
    </source>
</evidence>